<evidence type="ECO:0008006" key="4">
    <source>
        <dbReference type="Google" id="ProtNLM"/>
    </source>
</evidence>
<protein>
    <recommendedName>
        <fullName evidence="4">PpiC domain-containing protein</fullName>
    </recommendedName>
</protein>
<keyword evidence="1" id="KW-0812">Transmembrane</keyword>
<dbReference type="PANTHER" id="PTHR47245">
    <property type="entry name" value="PEPTIDYLPROLYL ISOMERASE"/>
    <property type="match status" value="1"/>
</dbReference>
<reference evidence="2 3" key="1">
    <citation type="journal article" date="2016" name="Nat. Commun.">
        <title>Thousands of microbial genomes shed light on interconnected biogeochemical processes in an aquifer system.</title>
        <authorList>
            <person name="Anantharaman K."/>
            <person name="Brown C.T."/>
            <person name="Hug L.A."/>
            <person name="Sharon I."/>
            <person name="Castelle C.J."/>
            <person name="Probst A.J."/>
            <person name="Thomas B.C."/>
            <person name="Singh A."/>
            <person name="Wilkins M.J."/>
            <person name="Karaoz U."/>
            <person name="Brodie E.L."/>
            <person name="Williams K.H."/>
            <person name="Hubbard S.S."/>
            <person name="Banfield J.F."/>
        </authorList>
    </citation>
    <scope>NUCLEOTIDE SEQUENCE [LARGE SCALE GENOMIC DNA]</scope>
</reference>
<proteinExistence type="predicted"/>
<name>A0A1G2MI02_9BACT</name>
<dbReference type="Proteomes" id="UP000177130">
    <property type="component" value="Unassembled WGS sequence"/>
</dbReference>
<evidence type="ECO:0000313" key="3">
    <source>
        <dbReference type="Proteomes" id="UP000177130"/>
    </source>
</evidence>
<keyword evidence="1" id="KW-1133">Transmembrane helix</keyword>
<evidence type="ECO:0000313" key="2">
    <source>
        <dbReference type="EMBL" id="OHA22622.1"/>
    </source>
</evidence>
<dbReference type="SUPFAM" id="SSF109998">
    <property type="entry name" value="Triger factor/SurA peptide-binding domain-like"/>
    <property type="match status" value="1"/>
</dbReference>
<feature type="transmembrane region" description="Helical" evidence="1">
    <location>
        <begin position="24"/>
        <end position="42"/>
    </location>
</feature>
<keyword evidence="1" id="KW-0472">Membrane</keyword>
<dbReference type="Gene3D" id="1.10.4030.10">
    <property type="entry name" value="Porin chaperone SurA, peptide-binding domain"/>
    <property type="match status" value="1"/>
</dbReference>
<gene>
    <name evidence="2" type="ORF">A3C72_03070</name>
</gene>
<dbReference type="STRING" id="1802306.A3C72_03070"/>
<dbReference type="InterPro" id="IPR050245">
    <property type="entry name" value="PrsA_foldase"/>
</dbReference>
<dbReference type="AlphaFoldDB" id="A0A1G2MI02"/>
<comment type="caution">
    <text evidence="2">The sequence shown here is derived from an EMBL/GenBank/DDBJ whole genome shotgun (WGS) entry which is preliminary data.</text>
</comment>
<dbReference type="Pfam" id="PF13624">
    <property type="entry name" value="SurA_N_3"/>
    <property type="match status" value="1"/>
</dbReference>
<dbReference type="InterPro" id="IPR027304">
    <property type="entry name" value="Trigger_fact/SurA_dom_sf"/>
</dbReference>
<dbReference type="PANTHER" id="PTHR47245:SF2">
    <property type="entry name" value="PEPTIDYL-PROLYL CIS-TRANS ISOMERASE HP_0175-RELATED"/>
    <property type="match status" value="1"/>
</dbReference>
<sequence>MSEETTGSQEAATQKKSFFSFKKIIIAIILIAGIAVAVYFYMNSAVAVAVVNGQKITKSEYDERYAALAAGIVAGGQSATTTEMMTQIKTQTIDNLVTEALLLQAAAKEGVKSDSTAVDTQFSSSKSQFADDSAFTKALTDGGYTADTFKSYLTRANIIQQYLTSHIDVNTAAASNAEVTSLYEQVAAVDKTVPPLSEIKSQVEAEIVRQKQQMLVTDYISKLRASSTIEILLK</sequence>
<evidence type="ECO:0000256" key="1">
    <source>
        <dbReference type="SAM" id="Phobius"/>
    </source>
</evidence>
<accession>A0A1G2MI02</accession>
<organism evidence="2 3">
    <name type="scientific">Candidatus Taylorbacteria bacterium RIFCSPHIGHO2_02_FULL_43_32b</name>
    <dbReference type="NCBI Taxonomy" id="1802306"/>
    <lineage>
        <taxon>Bacteria</taxon>
        <taxon>Candidatus Tayloriibacteriota</taxon>
    </lineage>
</organism>
<dbReference type="EMBL" id="MHRK01000050">
    <property type="protein sequence ID" value="OHA22622.1"/>
    <property type="molecule type" value="Genomic_DNA"/>
</dbReference>